<evidence type="ECO:0000313" key="3">
    <source>
        <dbReference type="EMBL" id="MCM5681882.1"/>
    </source>
</evidence>
<dbReference type="RefSeq" id="WP_251780362.1">
    <property type="nucleotide sequence ID" value="NZ_JAMKFE010000014.1"/>
</dbReference>
<gene>
    <name evidence="3" type="ORF">M8A51_20330</name>
</gene>
<keyword evidence="4" id="KW-1185">Reference proteome</keyword>
<feature type="region of interest" description="Disordered" evidence="2">
    <location>
        <begin position="83"/>
        <end position="109"/>
    </location>
</feature>
<name>A0ABT0YT11_9BURK</name>
<evidence type="ECO:0008006" key="5">
    <source>
        <dbReference type="Google" id="ProtNLM"/>
    </source>
</evidence>
<reference evidence="3" key="1">
    <citation type="submission" date="2022-05" db="EMBL/GenBank/DDBJ databases">
        <title>Schlegelella sp. nov., isolated from mangrove soil.</title>
        <authorList>
            <person name="Liu Y."/>
            <person name="Ge X."/>
            <person name="Liu W."/>
        </authorList>
    </citation>
    <scope>NUCLEOTIDE SEQUENCE</scope>
    <source>
        <strain evidence="3">S2-27</strain>
    </source>
</reference>
<sequence>MKRAAPSRGRHAARRLRAWGAACAWLVLGTGWAGAQSAADQEIDAIVAEIAQLPHETFAQDPQLWQEVFDLLEQYYAARRQAGAAPPSAPAPAAVPKPPGAEPPPLEADNFPAAFHGLVAAARSVGGQDLAGLLLSDGMNGGGAPGVGATAAVDDAARRAGVSFPSPEQLRLLMTQVETANARNPNADTLNKGMRDALNGLQARATQQRQELDRLQRVGMGVAKRLELLDSIVGRAGGLDLQAPAVSAAQLTELRSMLSGVRSAQDQDMGRVGAHEVQGMLWASRNNPRDGAAGVPAGHGELVQSVTRRIEALRAQQDMAEALRSLQIGQQELYLAALDALAREESVKAAALHQGGRAQQQLQQVSEETKRLSSAVERLLTR</sequence>
<evidence type="ECO:0000256" key="2">
    <source>
        <dbReference type="SAM" id="MobiDB-lite"/>
    </source>
</evidence>
<evidence type="ECO:0000313" key="4">
    <source>
        <dbReference type="Proteomes" id="UP001165541"/>
    </source>
</evidence>
<feature type="coiled-coil region" evidence="1">
    <location>
        <begin position="191"/>
        <end position="218"/>
    </location>
</feature>
<proteinExistence type="predicted"/>
<accession>A0ABT0YT11</accession>
<comment type="caution">
    <text evidence="3">The sequence shown here is derived from an EMBL/GenBank/DDBJ whole genome shotgun (WGS) entry which is preliminary data.</text>
</comment>
<organism evidence="3 4">
    <name type="scientific">Caldimonas mangrovi</name>
    <dbReference type="NCBI Taxonomy" id="2944811"/>
    <lineage>
        <taxon>Bacteria</taxon>
        <taxon>Pseudomonadati</taxon>
        <taxon>Pseudomonadota</taxon>
        <taxon>Betaproteobacteria</taxon>
        <taxon>Burkholderiales</taxon>
        <taxon>Sphaerotilaceae</taxon>
        <taxon>Caldimonas</taxon>
    </lineage>
</organism>
<feature type="compositionally biased region" description="Pro residues" evidence="2">
    <location>
        <begin position="87"/>
        <end position="106"/>
    </location>
</feature>
<keyword evidence="1" id="KW-0175">Coiled coil</keyword>
<evidence type="ECO:0000256" key="1">
    <source>
        <dbReference type="SAM" id="Coils"/>
    </source>
</evidence>
<dbReference type="EMBL" id="JAMKFE010000014">
    <property type="protein sequence ID" value="MCM5681882.1"/>
    <property type="molecule type" value="Genomic_DNA"/>
</dbReference>
<dbReference type="Proteomes" id="UP001165541">
    <property type="component" value="Unassembled WGS sequence"/>
</dbReference>
<protein>
    <recommendedName>
        <fullName evidence="5">LTXXQ motif family protein</fullName>
    </recommendedName>
</protein>